<comment type="caution">
    <text evidence="4">The sequence shown here is derived from an EMBL/GenBank/DDBJ whole genome shotgun (WGS) entry which is preliminary data.</text>
</comment>
<keyword evidence="2" id="KW-0012">Acyltransferase</keyword>
<dbReference type="InterPro" id="IPR000182">
    <property type="entry name" value="GNAT_dom"/>
</dbReference>
<dbReference type="Gene3D" id="3.40.630.30">
    <property type="match status" value="1"/>
</dbReference>
<proteinExistence type="predicted"/>
<name>A0ABP8ZYS9_9MICO</name>
<dbReference type="PROSITE" id="PS51186">
    <property type="entry name" value="GNAT"/>
    <property type="match status" value="1"/>
</dbReference>
<dbReference type="PANTHER" id="PTHR43072">
    <property type="entry name" value="N-ACETYLTRANSFERASE"/>
    <property type="match status" value="1"/>
</dbReference>
<dbReference type="CDD" id="cd04301">
    <property type="entry name" value="NAT_SF"/>
    <property type="match status" value="1"/>
</dbReference>
<organism evidence="4 5">
    <name type="scientific">Microbacterium gilvum</name>
    <dbReference type="NCBI Taxonomy" id="1336204"/>
    <lineage>
        <taxon>Bacteria</taxon>
        <taxon>Bacillati</taxon>
        <taxon>Actinomycetota</taxon>
        <taxon>Actinomycetes</taxon>
        <taxon>Micrococcales</taxon>
        <taxon>Microbacteriaceae</taxon>
        <taxon>Microbacterium</taxon>
    </lineage>
</organism>
<protein>
    <submittedName>
        <fullName evidence="4">GNAT family N-acetyltransferase</fullName>
    </submittedName>
</protein>
<sequence>MTIRDARPGDAQRIAEIYNHAVAHTTAIWNDELVSVENRAAWIAQRQGDGFPVIVVADDLDEAVGYATYGPWRPHDGYRHTVEHSVYVRGDQRGRGLGRALMEALIARGRAQRMHVMIAAVESSNAASIGLHERLGFENTGTLHQVGEKFGGWLDLTFLQLVLDDRATPAG</sequence>
<dbReference type="RefSeq" id="WP_345437068.1">
    <property type="nucleotide sequence ID" value="NZ_BAABKO010000002.1"/>
</dbReference>
<gene>
    <name evidence="4" type="ORF">GCM10023351_12020</name>
</gene>
<evidence type="ECO:0000256" key="1">
    <source>
        <dbReference type="ARBA" id="ARBA00022679"/>
    </source>
</evidence>
<dbReference type="Proteomes" id="UP001501645">
    <property type="component" value="Unassembled WGS sequence"/>
</dbReference>
<feature type="domain" description="N-acetyltransferase" evidence="3">
    <location>
        <begin position="1"/>
        <end position="159"/>
    </location>
</feature>
<evidence type="ECO:0000259" key="3">
    <source>
        <dbReference type="PROSITE" id="PS51186"/>
    </source>
</evidence>
<dbReference type="EMBL" id="BAABKO010000002">
    <property type="protein sequence ID" value="GAA4769918.1"/>
    <property type="molecule type" value="Genomic_DNA"/>
</dbReference>
<accession>A0ABP8ZYS9</accession>
<dbReference type="PANTHER" id="PTHR43072:SF23">
    <property type="entry name" value="UPF0039 PROTEIN C11D3.02C"/>
    <property type="match status" value="1"/>
</dbReference>
<evidence type="ECO:0000256" key="2">
    <source>
        <dbReference type="ARBA" id="ARBA00023315"/>
    </source>
</evidence>
<dbReference type="InterPro" id="IPR016181">
    <property type="entry name" value="Acyl_CoA_acyltransferase"/>
</dbReference>
<evidence type="ECO:0000313" key="4">
    <source>
        <dbReference type="EMBL" id="GAA4769918.1"/>
    </source>
</evidence>
<reference evidence="5" key="1">
    <citation type="journal article" date="2019" name="Int. J. Syst. Evol. Microbiol.">
        <title>The Global Catalogue of Microorganisms (GCM) 10K type strain sequencing project: providing services to taxonomists for standard genome sequencing and annotation.</title>
        <authorList>
            <consortium name="The Broad Institute Genomics Platform"/>
            <consortium name="The Broad Institute Genome Sequencing Center for Infectious Disease"/>
            <person name="Wu L."/>
            <person name="Ma J."/>
        </authorList>
    </citation>
    <scope>NUCLEOTIDE SEQUENCE [LARGE SCALE GENOMIC DNA]</scope>
    <source>
        <strain evidence="5">JCM 18537</strain>
    </source>
</reference>
<evidence type="ECO:0000313" key="5">
    <source>
        <dbReference type="Proteomes" id="UP001501645"/>
    </source>
</evidence>
<dbReference type="Pfam" id="PF00583">
    <property type="entry name" value="Acetyltransf_1"/>
    <property type="match status" value="1"/>
</dbReference>
<keyword evidence="5" id="KW-1185">Reference proteome</keyword>
<keyword evidence="1" id="KW-0808">Transferase</keyword>
<dbReference type="SUPFAM" id="SSF55729">
    <property type="entry name" value="Acyl-CoA N-acyltransferases (Nat)"/>
    <property type="match status" value="1"/>
</dbReference>